<organism evidence="3 4">
    <name type="scientific">Caenorhabditis elegans</name>
    <dbReference type="NCBI Taxonomy" id="6239"/>
    <lineage>
        <taxon>Eukaryota</taxon>
        <taxon>Metazoa</taxon>
        <taxon>Ecdysozoa</taxon>
        <taxon>Nematoda</taxon>
        <taxon>Chromadorea</taxon>
        <taxon>Rhabditida</taxon>
        <taxon>Rhabditina</taxon>
        <taxon>Rhabditomorpha</taxon>
        <taxon>Rhabditoidea</taxon>
        <taxon>Rhabditidae</taxon>
        <taxon>Peloderinae</taxon>
        <taxon>Caenorhabditis</taxon>
    </lineage>
</organism>
<dbReference type="Proteomes" id="UP000001940">
    <property type="component" value="Chromosome IV"/>
</dbReference>
<dbReference type="OMA" id="INSEMPM"/>
<dbReference type="InParanoid" id="Q20394"/>
<feature type="region of interest" description="Disordered" evidence="1">
    <location>
        <begin position="32"/>
        <end position="54"/>
    </location>
</feature>
<evidence type="ECO:0000313" key="5">
    <source>
        <dbReference type="WormBase" id="F44D12.6"/>
    </source>
</evidence>
<feature type="compositionally biased region" description="Polar residues" evidence="1">
    <location>
        <begin position="276"/>
        <end position="290"/>
    </location>
</feature>
<proteinExistence type="predicted"/>
<dbReference type="GeneID" id="260110"/>
<keyword evidence="4" id="KW-1185">Reference proteome</keyword>
<sequence length="290" mass="32831">MDVFDILISQYWTFLSVFLISILMTICGGKVRRQNSKPSNEDQQQQPVSEPNYDKTQDIQTVELQEDPLANVRLLTPTLPGGCNDENAAKEAALRHKTNQYFPKWEIQTRRITNGTTKEEMKKMVAQLPQHPKQRYRKELRVPVLDKRNEKWKDAHVHWRETGLAFIIRSNDACRSKDDGGCDTIDSQNSKEDQERSKVNSEMPLSDKKPDRKPQETPRRSKQRTPGPMMPTQKSSKKSAKERKLEPTQEETMKSGGGGAKSGRTTPKTAGMATANAPSNTESGKSVFSV</sequence>
<evidence type="ECO:0000256" key="2">
    <source>
        <dbReference type="SAM" id="Phobius"/>
    </source>
</evidence>
<dbReference type="STRING" id="6239.F44D12.6.1"/>
<dbReference type="Bgee" id="WBGene00009683">
    <property type="expression patterns" value="Expressed in material anatomical entity and 2 other cell types or tissues"/>
</dbReference>
<dbReference type="FunCoup" id="Q20394">
    <property type="interactions" value="1522"/>
</dbReference>
<evidence type="ECO:0000256" key="1">
    <source>
        <dbReference type="SAM" id="MobiDB-lite"/>
    </source>
</evidence>
<dbReference type="HOGENOM" id="CLU_970549_0_0_1"/>
<dbReference type="PaxDb" id="6239-F44D12.6"/>
<dbReference type="KEGG" id="cel:CELE_F44D12.6"/>
<reference evidence="3 4" key="1">
    <citation type="journal article" date="1998" name="Science">
        <title>Genome sequence of the nematode C. elegans: a platform for investigating biology.</title>
        <authorList>
            <consortium name="The C. elegans sequencing consortium"/>
            <person name="Sulson J.E."/>
            <person name="Waterston R."/>
        </authorList>
    </citation>
    <scope>NUCLEOTIDE SEQUENCE [LARGE SCALE GENOMIC DNA]</scope>
    <source>
        <strain evidence="3 4">Bristol N2</strain>
    </source>
</reference>
<dbReference type="OrthoDB" id="5785953at2759"/>
<protein>
    <submittedName>
        <fullName evidence="3">CDI domain-containing protein</fullName>
    </submittedName>
</protein>
<feature type="compositionally biased region" description="Polar residues" evidence="1">
    <location>
        <begin position="36"/>
        <end position="49"/>
    </location>
</feature>
<feature type="compositionally biased region" description="Basic and acidic residues" evidence="1">
    <location>
        <begin position="189"/>
        <end position="219"/>
    </location>
</feature>
<name>Q20394_CAEEL</name>
<dbReference type="UCSC" id="F44D12.6">
    <property type="organism name" value="c. elegans"/>
</dbReference>
<dbReference type="AGR" id="WB:WBGene00009683"/>
<evidence type="ECO:0000313" key="3">
    <source>
        <dbReference type="EMBL" id="CAA92602.1"/>
    </source>
</evidence>
<feature type="region of interest" description="Disordered" evidence="1">
    <location>
        <begin position="173"/>
        <end position="290"/>
    </location>
</feature>
<gene>
    <name evidence="3" type="ORF">CELE_F44D12.6</name>
    <name evidence="3 5" type="ORF">F44D12.6</name>
</gene>
<dbReference type="AlphaFoldDB" id="Q20394"/>
<dbReference type="CTD" id="260110"/>
<keyword evidence="2" id="KW-1133">Transmembrane helix</keyword>
<keyword evidence="2" id="KW-0472">Membrane</keyword>
<dbReference type="WormBase" id="F44D12.6">
    <property type="protein sequence ID" value="CE03330"/>
    <property type="gene ID" value="WBGene00009683"/>
</dbReference>
<dbReference type="PhylomeDB" id="Q20394"/>
<keyword evidence="2" id="KW-0812">Transmembrane</keyword>
<dbReference type="RefSeq" id="NP_501812.1">
    <property type="nucleotide sequence ID" value="NM_069411.1"/>
</dbReference>
<dbReference type="EMBL" id="BX284604">
    <property type="protein sequence ID" value="CAA92602.1"/>
    <property type="molecule type" value="Genomic_DNA"/>
</dbReference>
<feature type="transmembrane region" description="Helical" evidence="2">
    <location>
        <begin position="6"/>
        <end position="27"/>
    </location>
</feature>
<feature type="compositionally biased region" description="Basic and acidic residues" evidence="1">
    <location>
        <begin position="242"/>
        <end position="253"/>
    </location>
</feature>
<dbReference type="eggNOG" id="ENOG502TFQ4">
    <property type="taxonomic scope" value="Eukaryota"/>
</dbReference>
<accession>Q20394</accession>
<evidence type="ECO:0000313" key="4">
    <source>
        <dbReference type="Proteomes" id="UP000001940"/>
    </source>
</evidence>
<dbReference type="PIR" id="T22161">
    <property type="entry name" value="T22161"/>
</dbReference>